<evidence type="ECO:0000256" key="5">
    <source>
        <dbReference type="ARBA" id="ARBA00023163"/>
    </source>
</evidence>
<dbReference type="Gene3D" id="1.10.10.10">
    <property type="entry name" value="Winged helix-like DNA-binding domain superfamily/Winged helix DNA-binding domain"/>
    <property type="match status" value="1"/>
</dbReference>
<evidence type="ECO:0000313" key="10">
    <source>
        <dbReference type="Proteomes" id="UP001059617"/>
    </source>
</evidence>
<feature type="region of interest" description="Disordered" evidence="6">
    <location>
        <begin position="159"/>
        <end position="178"/>
    </location>
</feature>
<dbReference type="InterPro" id="IPR007627">
    <property type="entry name" value="RNA_pol_sigma70_r2"/>
</dbReference>
<dbReference type="Pfam" id="PF08281">
    <property type="entry name" value="Sigma70_r4_2"/>
    <property type="match status" value="1"/>
</dbReference>
<dbReference type="InterPro" id="IPR013324">
    <property type="entry name" value="RNA_pol_sigma_r3/r4-like"/>
</dbReference>
<feature type="compositionally biased region" description="Basic and acidic residues" evidence="6">
    <location>
        <begin position="168"/>
        <end position="178"/>
    </location>
</feature>
<evidence type="ECO:0000313" key="9">
    <source>
        <dbReference type="EMBL" id="UWP81077.1"/>
    </source>
</evidence>
<evidence type="ECO:0000256" key="6">
    <source>
        <dbReference type="SAM" id="MobiDB-lite"/>
    </source>
</evidence>
<name>A0ABY5VTK2_9ACTN</name>
<dbReference type="InterPro" id="IPR013249">
    <property type="entry name" value="RNA_pol_sigma70_r4_t2"/>
</dbReference>
<gene>
    <name evidence="9" type="ORF">Dfulv_39085</name>
</gene>
<dbReference type="EMBL" id="CP073720">
    <property type="protein sequence ID" value="UWP81077.1"/>
    <property type="molecule type" value="Genomic_DNA"/>
</dbReference>
<keyword evidence="10" id="KW-1185">Reference proteome</keyword>
<comment type="similarity">
    <text evidence="1">Belongs to the sigma-70 factor family. ECF subfamily.</text>
</comment>
<evidence type="ECO:0000259" key="8">
    <source>
        <dbReference type="Pfam" id="PF08281"/>
    </source>
</evidence>
<feature type="domain" description="RNA polymerase sigma factor 70 region 4 type 2" evidence="8">
    <location>
        <begin position="104"/>
        <end position="150"/>
    </location>
</feature>
<protein>
    <submittedName>
        <fullName evidence="9">Sigma-70 family RNA polymerase sigma factor</fullName>
    </submittedName>
</protein>
<keyword evidence="4" id="KW-0238">DNA-binding</keyword>
<dbReference type="PANTHER" id="PTHR43133">
    <property type="entry name" value="RNA POLYMERASE ECF-TYPE SIGMA FACTO"/>
    <property type="match status" value="1"/>
</dbReference>
<sequence>MADEVQRFDELYREHYESIERYARRRVDDATAGDLVAEIFTVAWRRIHEVPEADAKLWLFGVGRNVVANHVRGSGRAYRLIEKVAANTAAHEDDHADGVVERLSVGAAFDRLRPADQEVLRLVVWEGLTLRQAAAVLGCGITTAAVRLSRRVAGCGAISSRQTTMSPRTDRADEVHRR</sequence>
<dbReference type="Pfam" id="PF04542">
    <property type="entry name" value="Sigma70_r2"/>
    <property type="match status" value="1"/>
</dbReference>
<keyword evidence="3" id="KW-0731">Sigma factor</keyword>
<evidence type="ECO:0000256" key="4">
    <source>
        <dbReference type="ARBA" id="ARBA00023125"/>
    </source>
</evidence>
<evidence type="ECO:0000256" key="1">
    <source>
        <dbReference type="ARBA" id="ARBA00010641"/>
    </source>
</evidence>
<dbReference type="InterPro" id="IPR039425">
    <property type="entry name" value="RNA_pol_sigma-70-like"/>
</dbReference>
<reference evidence="9" key="1">
    <citation type="submission" date="2021-04" db="EMBL/GenBank/DDBJ databases">
        <authorList>
            <person name="Hartkoorn R.C."/>
            <person name="Beaudoing E."/>
            <person name="Hot D."/>
        </authorList>
    </citation>
    <scope>NUCLEOTIDE SEQUENCE</scope>
    <source>
        <strain evidence="9">NRRL B-16292</strain>
    </source>
</reference>
<evidence type="ECO:0000256" key="3">
    <source>
        <dbReference type="ARBA" id="ARBA00023082"/>
    </source>
</evidence>
<dbReference type="RefSeq" id="WP_259858840.1">
    <property type="nucleotide sequence ID" value="NZ_BAAAST010000141.1"/>
</dbReference>
<dbReference type="SUPFAM" id="SSF88659">
    <property type="entry name" value="Sigma3 and sigma4 domains of RNA polymerase sigma factors"/>
    <property type="match status" value="1"/>
</dbReference>
<evidence type="ECO:0000259" key="7">
    <source>
        <dbReference type="Pfam" id="PF04542"/>
    </source>
</evidence>
<dbReference type="InterPro" id="IPR036388">
    <property type="entry name" value="WH-like_DNA-bd_sf"/>
</dbReference>
<dbReference type="Proteomes" id="UP001059617">
    <property type="component" value="Chromosome"/>
</dbReference>
<proteinExistence type="inferred from homology"/>
<organism evidence="9 10">
    <name type="scientific">Dactylosporangium fulvum</name>
    <dbReference type="NCBI Taxonomy" id="53359"/>
    <lineage>
        <taxon>Bacteria</taxon>
        <taxon>Bacillati</taxon>
        <taxon>Actinomycetota</taxon>
        <taxon>Actinomycetes</taxon>
        <taxon>Micromonosporales</taxon>
        <taxon>Micromonosporaceae</taxon>
        <taxon>Dactylosporangium</taxon>
    </lineage>
</organism>
<dbReference type="PANTHER" id="PTHR43133:SF8">
    <property type="entry name" value="RNA POLYMERASE SIGMA FACTOR HI_1459-RELATED"/>
    <property type="match status" value="1"/>
</dbReference>
<dbReference type="SUPFAM" id="SSF88946">
    <property type="entry name" value="Sigma2 domain of RNA polymerase sigma factors"/>
    <property type="match status" value="1"/>
</dbReference>
<accession>A0ABY5VTK2</accession>
<keyword evidence="5" id="KW-0804">Transcription</keyword>
<reference evidence="9" key="2">
    <citation type="submission" date="2022-09" db="EMBL/GenBank/DDBJ databases">
        <title>Biosynthetic gene clusters of Dactylosporangioum fulvum.</title>
        <authorList>
            <person name="Caradec T."/>
        </authorList>
    </citation>
    <scope>NUCLEOTIDE SEQUENCE</scope>
    <source>
        <strain evidence="9">NRRL B-16292</strain>
    </source>
</reference>
<feature type="domain" description="RNA polymerase sigma-70 region 2" evidence="7">
    <location>
        <begin position="11"/>
        <end position="76"/>
    </location>
</feature>
<dbReference type="NCBIfam" id="TIGR02937">
    <property type="entry name" value="sigma70-ECF"/>
    <property type="match status" value="1"/>
</dbReference>
<keyword evidence="2" id="KW-0805">Transcription regulation</keyword>
<dbReference type="Gene3D" id="1.10.1740.10">
    <property type="match status" value="1"/>
</dbReference>
<dbReference type="InterPro" id="IPR013325">
    <property type="entry name" value="RNA_pol_sigma_r2"/>
</dbReference>
<dbReference type="InterPro" id="IPR014284">
    <property type="entry name" value="RNA_pol_sigma-70_dom"/>
</dbReference>
<evidence type="ECO:0000256" key="2">
    <source>
        <dbReference type="ARBA" id="ARBA00023015"/>
    </source>
</evidence>